<dbReference type="InterPro" id="IPR051783">
    <property type="entry name" value="NAD(P)-dependent_oxidoreduct"/>
</dbReference>
<dbReference type="SUPFAM" id="SSF51735">
    <property type="entry name" value="NAD(P)-binding Rossmann-fold domains"/>
    <property type="match status" value="1"/>
</dbReference>
<dbReference type="eggNOG" id="arCOG03018">
    <property type="taxonomic scope" value="Archaea"/>
</dbReference>
<dbReference type="GO" id="GO:0004029">
    <property type="term" value="F:aldehyde dehydrogenase (NAD+) activity"/>
    <property type="evidence" value="ECO:0007669"/>
    <property type="project" value="TreeGrafter"/>
</dbReference>
<dbReference type="PANTHER" id="PTHR48079">
    <property type="entry name" value="PROTEIN YEEZ"/>
    <property type="match status" value="1"/>
</dbReference>
<reference evidence="2 3" key="1">
    <citation type="journal article" date="2014" name="PLoS Genet.">
        <title>Phylogenetically driven sequencing of extremely halophilic archaea reveals strategies for static and dynamic osmo-response.</title>
        <authorList>
            <person name="Becker E.A."/>
            <person name="Seitzer P.M."/>
            <person name="Tritt A."/>
            <person name="Larsen D."/>
            <person name="Krusor M."/>
            <person name="Yao A.I."/>
            <person name="Wu D."/>
            <person name="Madern D."/>
            <person name="Eisen J.A."/>
            <person name="Darling A.E."/>
            <person name="Facciotti M.T."/>
        </authorList>
    </citation>
    <scope>NUCLEOTIDE SEQUENCE [LARGE SCALE GENOMIC DNA]</scope>
    <source>
        <strain evidence="2 3">DSM 12278</strain>
    </source>
</reference>
<accession>M0B8A0</accession>
<organism evidence="2 3">
    <name type="scientific">Natrialba asiatica (strain ATCC 700177 / DSM 12278 / JCM 9576 / FERM P-10747 / NBRC 102637 / 172P1)</name>
    <dbReference type="NCBI Taxonomy" id="29540"/>
    <lineage>
        <taxon>Archaea</taxon>
        <taxon>Methanobacteriati</taxon>
        <taxon>Methanobacteriota</taxon>
        <taxon>Stenosarchaea group</taxon>
        <taxon>Halobacteria</taxon>
        <taxon>Halobacteriales</taxon>
        <taxon>Natrialbaceae</taxon>
        <taxon>Natrialba</taxon>
    </lineage>
</organism>
<evidence type="ECO:0000259" key="1">
    <source>
        <dbReference type="Pfam" id="PF01370"/>
    </source>
</evidence>
<evidence type="ECO:0000313" key="2">
    <source>
        <dbReference type="EMBL" id="ELZ05884.1"/>
    </source>
</evidence>
<dbReference type="PATRIC" id="fig|29540.5.peg.12"/>
<dbReference type="AlphaFoldDB" id="M0B8A0"/>
<name>M0B8A0_NATA1</name>
<sequence length="312" mass="33484">MRIFIAGSTGVIGRRLVAQFVDHGHTVVGLTRDDRGDDIVEARGGDPYRGDLFDEESMIRGAKDADVVVHAATAIPTDDPTPEEWALNDRVRREGAHVLTTAGAEVGADQYLQQSIVWVARQPGGAAFDEESPLDPDSITQSAVDAEEIALEAGENYGFDVGVVRCGYFYAPDAYHTRAHGEALVRGKQPIIEGSEDAKISRIHASDAASAFVAVAEAGESGVWHAVDDEPVSAAAFSTSLAEHLDAPVPKRVSAETARRSVGDIQVKLLTNPMLTSNSKLRTEAGWEPAYPTYQDGLNDVVETWGEEGYLP</sequence>
<proteinExistence type="predicted"/>
<dbReference type="InterPro" id="IPR001509">
    <property type="entry name" value="Epimerase_deHydtase"/>
</dbReference>
<dbReference type="GO" id="GO:0005737">
    <property type="term" value="C:cytoplasm"/>
    <property type="evidence" value="ECO:0007669"/>
    <property type="project" value="TreeGrafter"/>
</dbReference>
<dbReference type="OrthoDB" id="206077at2157"/>
<dbReference type="RefSeq" id="WP_006106691.1">
    <property type="nucleotide sequence ID" value="NZ_AOIO01000003.1"/>
</dbReference>
<gene>
    <name evidence="2" type="ORF">C481_00060</name>
</gene>
<keyword evidence="3" id="KW-1185">Reference proteome</keyword>
<comment type="caution">
    <text evidence="2">The sequence shown here is derived from an EMBL/GenBank/DDBJ whole genome shotgun (WGS) entry which is preliminary data.</text>
</comment>
<dbReference type="InterPro" id="IPR036291">
    <property type="entry name" value="NAD(P)-bd_dom_sf"/>
</dbReference>
<dbReference type="PANTHER" id="PTHR48079:SF6">
    <property type="entry name" value="NAD(P)-BINDING DOMAIN-CONTAINING PROTEIN-RELATED"/>
    <property type="match status" value="1"/>
</dbReference>
<dbReference type="STRING" id="29540.C481_00060"/>
<feature type="domain" description="NAD-dependent epimerase/dehydratase" evidence="1">
    <location>
        <begin position="3"/>
        <end position="222"/>
    </location>
</feature>
<dbReference type="Gene3D" id="3.40.50.720">
    <property type="entry name" value="NAD(P)-binding Rossmann-like Domain"/>
    <property type="match status" value="1"/>
</dbReference>
<dbReference type="EMBL" id="AOIO01000003">
    <property type="protein sequence ID" value="ELZ05884.1"/>
    <property type="molecule type" value="Genomic_DNA"/>
</dbReference>
<dbReference type="Proteomes" id="UP000011554">
    <property type="component" value="Unassembled WGS sequence"/>
</dbReference>
<protein>
    <submittedName>
        <fullName evidence="2">NAD-dependent epimerase/dehydratase</fullName>
    </submittedName>
</protein>
<dbReference type="Pfam" id="PF01370">
    <property type="entry name" value="Epimerase"/>
    <property type="match status" value="1"/>
</dbReference>
<evidence type="ECO:0000313" key="3">
    <source>
        <dbReference type="Proteomes" id="UP000011554"/>
    </source>
</evidence>